<feature type="transmembrane region" description="Helical" evidence="5">
    <location>
        <begin position="100"/>
        <end position="127"/>
    </location>
</feature>
<evidence type="ECO:0000256" key="2">
    <source>
        <dbReference type="ARBA" id="ARBA00022692"/>
    </source>
</evidence>
<feature type="transmembrane region" description="Helical" evidence="5">
    <location>
        <begin position="20"/>
        <end position="44"/>
    </location>
</feature>
<dbReference type="GO" id="GO:0019991">
    <property type="term" value="P:septate junction assembly"/>
    <property type="evidence" value="ECO:0007669"/>
    <property type="project" value="TreeGrafter"/>
</dbReference>
<evidence type="ECO:0000256" key="3">
    <source>
        <dbReference type="ARBA" id="ARBA00022989"/>
    </source>
</evidence>
<accession>A0A336LT38</accession>
<dbReference type="GO" id="GO:0035151">
    <property type="term" value="P:regulation of tube size, open tracheal system"/>
    <property type="evidence" value="ECO:0007669"/>
    <property type="project" value="TreeGrafter"/>
</dbReference>
<evidence type="ECO:0000256" key="1">
    <source>
        <dbReference type="ARBA" id="ARBA00004141"/>
    </source>
</evidence>
<dbReference type="PANTHER" id="PTHR21284">
    <property type="entry name" value="EG:80H7.2 PROTEIN"/>
    <property type="match status" value="1"/>
</dbReference>
<dbReference type="AlphaFoldDB" id="A0A336LT38"/>
<organism evidence="6">
    <name type="scientific">Culicoides sonorensis</name>
    <name type="common">Biting midge</name>
    <dbReference type="NCBI Taxonomy" id="179676"/>
    <lineage>
        <taxon>Eukaryota</taxon>
        <taxon>Metazoa</taxon>
        <taxon>Ecdysozoa</taxon>
        <taxon>Arthropoda</taxon>
        <taxon>Hexapoda</taxon>
        <taxon>Insecta</taxon>
        <taxon>Pterygota</taxon>
        <taxon>Neoptera</taxon>
        <taxon>Endopterygota</taxon>
        <taxon>Diptera</taxon>
        <taxon>Nematocera</taxon>
        <taxon>Chironomoidea</taxon>
        <taxon>Ceratopogonidae</taxon>
        <taxon>Ceratopogoninae</taxon>
        <taxon>Culicoides</taxon>
        <taxon>Monoculicoides</taxon>
    </lineage>
</organism>
<dbReference type="GO" id="GO:0016020">
    <property type="term" value="C:membrane"/>
    <property type="evidence" value="ECO:0007669"/>
    <property type="project" value="UniProtKB-SubCell"/>
</dbReference>
<dbReference type="Gene3D" id="1.20.140.150">
    <property type="match status" value="1"/>
</dbReference>
<evidence type="ECO:0000313" key="6">
    <source>
        <dbReference type="EMBL" id="SSX19749.1"/>
    </source>
</evidence>
<feature type="transmembrane region" description="Helical" evidence="5">
    <location>
        <begin position="139"/>
        <end position="163"/>
    </location>
</feature>
<evidence type="ECO:0000256" key="4">
    <source>
        <dbReference type="ARBA" id="ARBA00023136"/>
    </source>
</evidence>
<comment type="subcellular location">
    <subcellularLocation>
        <location evidence="1">Membrane</location>
        <topology evidence="1">Multi-pass membrane protein</topology>
    </subcellularLocation>
</comment>
<dbReference type="VEuPathDB" id="VectorBase:CSON015410"/>
<reference evidence="6" key="1">
    <citation type="submission" date="2018-07" db="EMBL/GenBank/DDBJ databases">
        <authorList>
            <person name="Quirk P.G."/>
            <person name="Krulwich T.A."/>
        </authorList>
    </citation>
    <scope>NUCLEOTIDE SEQUENCE</scope>
</reference>
<evidence type="ECO:0000256" key="5">
    <source>
        <dbReference type="SAM" id="Phobius"/>
    </source>
</evidence>
<protein>
    <submittedName>
        <fullName evidence="6">CSON015410 protein</fullName>
    </submittedName>
</protein>
<name>A0A336LT38_CULSO</name>
<dbReference type="OMA" id="NGCHHIF"/>
<keyword evidence="3 5" id="KW-1133">Transmembrane helix</keyword>
<keyword evidence="4 5" id="KW-0472">Membrane</keyword>
<dbReference type="EMBL" id="UFQT01000097">
    <property type="protein sequence ID" value="SSX19749.1"/>
    <property type="molecule type" value="Genomic_DNA"/>
</dbReference>
<dbReference type="Pfam" id="PF13903">
    <property type="entry name" value="Claudin_2"/>
    <property type="match status" value="1"/>
</dbReference>
<feature type="transmembrane region" description="Helical" evidence="5">
    <location>
        <begin position="183"/>
        <end position="203"/>
    </location>
</feature>
<dbReference type="InterPro" id="IPR004031">
    <property type="entry name" value="PMP22/EMP/MP20/Claudin"/>
</dbReference>
<dbReference type="GO" id="GO:0005918">
    <property type="term" value="C:septate junction"/>
    <property type="evidence" value="ECO:0007669"/>
    <property type="project" value="TreeGrafter"/>
</dbReference>
<gene>
    <name evidence="6" type="primary">CSON015410</name>
</gene>
<sequence>MAQVVDNDDKNNYPRASKTLVWGAIFSYVASIFLLISFCAPYWIESYPESFSSFKHMGLWEYCFKDFQYPYYQFPKLFNGCHHIFSHEYYVIREYLLPGWLMFVQGCVTIAFLCTFGSLGIMACEICRWPLKLVLRYEWLLTSLSLVGVAFSSFLLFLAVAVFGGNAYRRDWLMYPKFNVLSWGYSCGVVAFMILGIASLVLYKEAVVSYRRRQEGKSLVMQMQETVSAHSGFHTPHSSMHSRGGYI</sequence>
<dbReference type="PANTHER" id="PTHR21284:SF12">
    <property type="entry name" value="EG:80H7.2 PROTEIN"/>
    <property type="match status" value="1"/>
</dbReference>
<proteinExistence type="predicted"/>
<keyword evidence="2 5" id="KW-0812">Transmembrane</keyword>